<dbReference type="FunFam" id="1.10.8.270:FF:000001">
    <property type="entry name" value="TBC1 domain family member 1"/>
    <property type="match status" value="1"/>
</dbReference>
<dbReference type="Gene3D" id="1.10.8.270">
    <property type="entry name" value="putative rabgap domain of human tbc1 domain family member 14 like domains"/>
    <property type="match status" value="1"/>
</dbReference>
<dbReference type="GO" id="GO:0031267">
    <property type="term" value="F:small GTPase binding"/>
    <property type="evidence" value="ECO:0007669"/>
    <property type="project" value="TreeGrafter"/>
</dbReference>
<comment type="caution">
    <text evidence="5">The sequence shown here is derived from an EMBL/GenBank/DDBJ whole genome shotgun (WGS) entry which is preliminary data.</text>
</comment>
<evidence type="ECO:0000259" key="4">
    <source>
        <dbReference type="PROSITE" id="PS50086"/>
    </source>
</evidence>
<dbReference type="SMART" id="SM00164">
    <property type="entry name" value="TBC"/>
    <property type="match status" value="1"/>
</dbReference>
<evidence type="ECO:0000256" key="3">
    <source>
        <dbReference type="SAM" id="MobiDB-lite"/>
    </source>
</evidence>
<dbReference type="FunFam" id="1.10.472.80:FF:000007">
    <property type="entry name" value="Rab GTPase-activating protein 1 isoform X1"/>
    <property type="match status" value="1"/>
</dbReference>
<dbReference type="InterPro" id="IPR050302">
    <property type="entry name" value="Rab_GAP_TBC_domain"/>
</dbReference>
<feature type="compositionally biased region" description="Acidic residues" evidence="3">
    <location>
        <begin position="139"/>
        <end position="149"/>
    </location>
</feature>
<dbReference type="Proteomes" id="UP000593567">
    <property type="component" value="Unassembled WGS sequence"/>
</dbReference>
<dbReference type="PANTHER" id="PTHR47219:SF9">
    <property type="entry name" value="GTPASE ACTIVATING PROTEIN AND CENTROSOME-ASSOCIATED, ISOFORM B"/>
    <property type="match status" value="1"/>
</dbReference>
<dbReference type="EMBL" id="VXIV02000692">
    <property type="protein sequence ID" value="KAF6036638.1"/>
    <property type="molecule type" value="Genomic_DNA"/>
</dbReference>
<dbReference type="OrthoDB" id="295078at2759"/>
<gene>
    <name evidence="5" type="ORF">EB796_005055</name>
</gene>
<accession>A0A7J7KG61</accession>
<evidence type="ECO:0000256" key="1">
    <source>
        <dbReference type="ARBA" id="ARBA00022468"/>
    </source>
</evidence>
<dbReference type="GO" id="GO:0005096">
    <property type="term" value="F:GTPase activator activity"/>
    <property type="evidence" value="ECO:0007669"/>
    <property type="project" value="UniProtKB-KW"/>
</dbReference>
<dbReference type="Gene3D" id="1.10.472.80">
    <property type="entry name" value="Ypt/Rab-GAP domain of gyp1p, domain 3"/>
    <property type="match status" value="1"/>
</dbReference>
<evidence type="ECO:0000313" key="5">
    <source>
        <dbReference type="EMBL" id="KAF6036638.1"/>
    </source>
</evidence>
<keyword evidence="1" id="KW-0343">GTPase activation</keyword>
<name>A0A7J7KG61_BUGNE</name>
<dbReference type="SUPFAM" id="SSF47923">
    <property type="entry name" value="Ypt/Rab-GAP domain of gyp1p"/>
    <property type="match status" value="2"/>
</dbReference>
<dbReference type="Gene3D" id="1.10.10.750">
    <property type="entry name" value="Ypt/Rab-GAP domain of gyp1p, domain 1"/>
    <property type="match status" value="1"/>
</dbReference>
<proteinExistence type="predicted"/>
<dbReference type="PANTHER" id="PTHR47219">
    <property type="entry name" value="RAB GTPASE-ACTIVATING PROTEIN 1-LIKE"/>
    <property type="match status" value="1"/>
</dbReference>
<dbReference type="PROSITE" id="PS50086">
    <property type="entry name" value="TBC_RABGAP"/>
    <property type="match status" value="1"/>
</dbReference>
<feature type="region of interest" description="Disordered" evidence="3">
    <location>
        <begin position="610"/>
        <end position="629"/>
    </location>
</feature>
<evidence type="ECO:0000256" key="2">
    <source>
        <dbReference type="SAM" id="Coils"/>
    </source>
</evidence>
<keyword evidence="2" id="KW-0175">Coiled coil</keyword>
<dbReference type="AlphaFoldDB" id="A0A7J7KG61"/>
<keyword evidence="6" id="KW-1185">Reference proteome</keyword>
<evidence type="ECO:0000313" key="6">
    <source>
        <dbReference type="Proteomes" id="UP000593567"/>
    </source>
</evidence>
<protein>
    <recommendedName>
        <fullName evidence="4">Rab-GAP TBC domain-containing protein</fullName>
    </recommendedName>
</protein>
<dbReference type="Pfam" id="PF00566">
    <property type="entry name" value="RabGAP-TBC"/>
    <property type="match status" value="1"/>
</dbReference>
<dbReference type="InterPro" id="IPR022164">
    <property type="entry name" value="Kinesin-like"/>
</dbReference>
<dbReference type="Pfam" id="PF12473">
    <property type="entry name" value="DUF3694"/>
    <property type="match status" value="1"/>
</dbReference>
<reference evidence="5" key="1">
    <citation type="submission" date="2020-06" db="EMBL/GenBank/DDBJ databases">
        <title>Draft genome of Bugula neritina, a colonial animal packing powerful symbionts and potential medicines.</title>
        <authorList>
            <person name="Rayko M."/>
        </authorList>
    </citation>
    <scope>NUCLEOTIDE SEQUENCE [LARGE SCALE GENOMIC DNA]</scope>
    <source>
        <strain evidence="5">Kwan_BN1</strain>
    </source>
</reference>
<dbReference type="InterPro" id="IPR000195">
    <property type="entry name" value="Rab-GAP-TBC_dom"/>
</dbReference>
<dbReference type="InterPro" id="IPR035969">
    <property type="entry name" value="Rab-GAP_TBC_sf"/>
</dbReference>
<organism evidence="5 6">
    <name type="scientific">Bugula neritina</name>
    <name type="common">Brown bryozoan</name>
    <name type="synonym">Sertularia neritina</name>
    <dbReference type="NCBI Taxonomy" id="10212"/>
    <lineage>
        <taxon>Eukaryota</taxon>
        <taxon>Metazoa</taxon>
        <taxon>Spiralia</taxon>
        <taxon>Lophotrochozoa</taxon>
        <taxon>Bryozoa</taxon>
        <taxon>Gymnolaemata</taxon>
        <taxon>Cheilostomatida</taxon>
        <taxon>Flustrina</taxon>
        <taxon>Buguloidea</taxon>
        <taxon>Bugulidae</taxon>
        <taxon>Bugula</taxon>
    </lineage>
</organism>
<feature type="domain" description="Rab-GAP TBC" evidence="4">
    <location>
        <begin position="196"/>
        <end position="382"/>
    </location>
</feature>
<feature type="coiled-coil region" evidence="2">
    <location>
        <begin position="465"/>
        <end position="545"/>
    </location>
</feature>
<feature type="region of interest" description="Disordered" evidence="3">
    <location>
        <begin position="131"/>
        <end position="157"/>
    </location>
</feature>
<sequence>MGYESAGKGYSVVAEWNPVSENFTVLNEETAKDMRVFMTVAVDLVFNCIREPIRFTLETRAKVYPKGERFFFHSKKPVKEKYYMHLTPAKLAESEQSAHCEQQYELKSLVSETVKERKKALNLKNYQINMQAGGIPSPNEDEEGSDDESPMVSGSGHVSKEITDADLLGQWAETLKKWHAHLSHRPKQVHMLCRKGVPEALRGEVWQLLSGCHQSAELVEAYRILITKDSPCTEAISRDMNRTFPAHEYFRDEGGIGQDSLYKLSKAYSVYDAEVGYCQGLSFLIAALLLHMPEEQAFSVLVKIMYDYHLRNFYKDGFQDLHLRFYQLERIFQNQLPDLYGHFIDIQLEAHMYASQWFLSMFTAKFPLYLVYRILDLFLCDGLNTVFSVALALLKDSRRELLALDFEGVLKFFRVTLPKKYRSEPAANSLLDIANRTKVSVKKLQKYEQEYLAIQAAQVKQEDPLTMYERDNKRLMETNMRLERENDSLAQELITSKVTLRNDLDSAEESMESLCKKLEKMSREFADSEEMVKRLSTENSQLKEKYRSEVCSVEEELKRNKEIIAQYKDICNSMSERNEKNISSYREELSKFKEVMTHCSQCTESLNITAPARPSVDQSAASKDKKIRE</sequence>